<protein>
    <submittedName>
        <fullName evidence="1">Uncharacterized protein</fullName>
    </submittedName>
</protein>
<sequence length="168" mass="18150">MRKVEFRGIAPVRVKDYLGKYHLQCTQPGSNITLPVIGKLSVGGVVDAVDGATDPRQDSLGLPAIPKLNAVQLIPRVCATELSQESAERRLVFGICRHPARSLAPSAGTSRMSSMTVTGSARNTMKMICTGHDIPWDALEYIPGNGSICRREGLLEFLGDREDQSATD</sequence>
<accession>A0A7R8VZ09</accession>
<dbReference type="EMBL" id="OA574646">
    <property type="protein sequence ID" value="CAD7205298.1"/>
    <property type="molecule type" value="Genomic_DNA"/>
</dbReference>
<evidence type="ECO:0000313" key="1">
    <source>
        <dbReference type="EMBL" id="CAD7205298.1"/>
    </source>
</evidence>
<name>A0A7R8VZ09_TIMDO</name>
<gene>
    <name evidence="1" type="ORF">TDIB3V08_LOCUS11450</name>
</gene>
<reference evidence="1" key="1">
    <citation type="submission" date="2020-11" db="EMBL/GenBank/DDBJ databases">
        <authorList>
            <person name="Tran Van P."/>
        </authorList>
    </citation>
    <scope>NUCLEOTIDE SEQUENCE</scope>
</reference>
<proteinExistence type="predicted"/>
<dbReference type="AlphaFoldDB" id="A0A7R8VZ09"/>
<organism evidence="1">
    <name type="scientific">Timema douglasi</name>
    <name type="common">Walking stick</name>
    <dbReference type="NCBI Taxonomy" id="61478"/>
    <lineage>
        <taxon>Eukaryota</taxon>
        <taxon>Metazoa</taxon>
        <taxon>Ecdysozoa</taxon>
        <taxon>Arthropoda</taxon>
        <taxon>Hexapoda</taxon>
        <taxon>Insecta</taxon>
        <taxon>Pterygota</taxon>
        <taxon>Neoptera</taxon>
        <taxon>Polyneoptera</taxon>
        <taxon>Phasmatodea</taxon>
        <taxon>Timematodea</taxon>
        <taxon>Timematoidea</taxon>
        <taxon>Timematidae</taxon>
        <taxon>Timema</taxon>
    </lineage>
</organism>